<dbReference type="EMBL" id="CP009920">
    <property type="protein sequence ID" value="AJI22708.1"/>
    <property type="molecule type" value="Genomic_DNA"/>
</dbReference>
<keyword evidence="1" id="KW-1003">Cell membrane</keyword>
<keyword evidence="1" id="KW-0961">Cell wall biogenesis/degradation</keyword>
<sequence>MMEKLLIICVFVGIIHMIETLAYSVRLAGLKTGKLVVALSLFNIIVIVSRTANMVQAPLTGKLGDAVQSKEDLPVLLHQLQTILLAASIGTIAGALLIPSFVSIFSRMISHLEVAGSVPKMMKNITSIHTLEKAKKHVKRPRWIMLSQLRIGGVPKRLLLLNLMATTIYTVGVLSTLYASTLEPTLSKSILMSSGLINGLAMITLAVFVDPQVAILTEKVMKGESTKQSMNKMVGTLVISRLCGTVCAQILLVPAALYIAWICKLIP</sequence>
<keyword evidence="1" id="KW-1133">Transmembrane helix</keyword>
<comment type="similarity">
    <text evidence="1">Belongs to the Amj family.</text>
</comment>
<dbReference type="GO" id="GO:0008360">
    <property type="term" value="P:regulation of cell shape"/>
    <property type="evidence" value="ECO:0007669"/>
    <property type="project" value="UniProtKB-KW"/>
</dbReference>
<proteinExistence type="inferred from homology"/>
<comment type="pathway">
    <text evidence="1">Cell wall biogenesis; peptidoglycan biosynthesis.</text>
</comment>
<dbReference type="KEGG" id="bmeg:BG04_5406"/>
<comment type="caution">
    <text evidence="1">Lacks conserved residue(s) required for the propagation of feature annotation.</text>
</comment>
<comment type="subcellular location">
    <subcellularLocation>
        <location evidence="1">Cell membrane</location>
        <topology evidence="1">Multi-pass membrane protein</topology>
    </subcellularLocation>
</comment>
<dbReference type="HOGENOM" id="CLU_059888_1_0_9"/>
<keyword evidence="1" id="KW-0573">Peptidoglycan synthesis</keyword>
<reference evidence="2 3" key="1">
    <citation type="journal article" date="2015" name="Genome Announc.">
        <title>Complete genome sequences for 35 biothreat assay-relevant bacillus species.</title>
        <authorList>
            <person name="Johnson S.L."/>
            <person name="Daligault H.E."/>
            <person name="Davenport K.W."/>
            <person name="Jaissle J."/>
            <person name="Frey K.G."/>
            <person name="Ladner J.T."/>
            <person name="Broomall S.M."/>
            <person name="Bishop-Lilly K.A."/>
            <person name="Bruce D.C."/>
            <person name="Gibbons H.S."/>
            <person name="Coyne S.R."/>
            <person name="Lo C.C."/>
            <person name="Meincke L."/>
            <person name="Munk A.C."/>
            <person name="Koroleva G.I."/>
            <person name="Rosenzweig C.N."/>
            <person name="Palacios G.F."/>
            <person name="Redden C.L."/>
            <person name="Minogue T.D."/>
            <person name="Chain P.S."/>
        </authorList>
    </citation>
    <scope>NUCLEOTIDE SEQUENCE [LARGE SCALE GENOMIC DNA]</scope>
    <source>
        <strain evidence="3">ATCC 14581 / DSM 32 / JCM 2506 / NBRC 15308 / NCIMB 9376 / NCTC 10342 / NRRL B-14308 / VKM B-512</strain>
    </source>
</reference>
<dbReference type="GO" id="GO:0005886">
    <property type="term" value="C:plasma membrane"/>
    <property type="evidence" value="ECO:0007669"/>
    <property type="project" value="UniProtKB-SubCell"/>
</dbReference>
<feature type="transmembrane region" description="Helical" evidence="1">
    <location>
        <begin position="238"/>
        <end position="261"/>
    </location>
</feature>
<dbReference type="GeneID" id="93643352"/>
<keyword evidence="1" id="KW-0812">Transmembrane</keyword>
<comment type="function">
    <text evidence="1">Involved in peptidoglycan biosynthesis. Transports lipid-linked peptidoglycan precursors from the inner to the outer leaflet of the cytoplasmic membrane.</text>
</comment>
<feature type="transmembrane region" description="Helical" evidence="1">
    <location>
        <begin position="190"/>
        <end position="217"/>
    </location>
</feature>
<dbReference type="AlphaFoldDB" id="A0A0B6APY2"/>
<keyword evidence="1" id="KW-0133">Cell shape</keyword>
<name>A0A0B6APY2_PRIM2</name>
<accession>A0A0B6APY2</accession>
<keyword evidence="1" id="KW-0813">Transport</keyword>
<keyword evidence="1" id="KW-0472">Membrane</keyword>
<evidence type="ECO:0000313" key="3">
    <source>
        <dbReference type="Proteomes" id="UP000031829"/>
    </source>
</evidence>
<dbReference type="UniPathway" id="UPA00219"/>
<dbReference type="InterPro" id="IPR021260">
    <property type="entry name" value="Amj"/>
</dbReference>
<gene>
    <name evidence="1" type="primary">amj</name>
    <name evidence="2" type="ORF">BG04_5406</name>
</gene>
<evidence type="ECO:0000313" key="2">
    <source>
        <dbReference type="EMBL" id="AJI22708.1"/>
    </source>
</evidence>
<dbReference type="GO" id="GO:0015648">
    <property type="term" value="F:lipid-linked peptidoglycan transporter activity"/>
    <property type="evidence" value="ECO:0007669"/>
    <property type="project" value="UniProtKB-UniRule"/>
</dbReference>
<feature type="transmembrane region" description="Helical" evidence="1">
    <location>
        <begin position="83"/>
        <end position="105"/>
    </location>
</feature>
<dbReference type="GO" id="GO:0009252">
    <property type="term" value="P:peptidoglycan biosynthetic process"/>
    <property type="evidence" value="ECO:0007669"/>
    <property type="project" value="UniProtKB-UniRule"/>
</dbReference>
<protein>
    <recommendedName>
        <fullName evidence="1">Lipid II flippase Amj</fullName>
    </recommendedName>
</protein>
<dbReference type="Proteomes" id="UP000031829">
    <property type="component" value="Chromosome"/>
</dbReference>
<feature type="transmembrane region" description="Helical" evidence="1">
    <location>
        <begin position="158"/>
        <end position="178"/>
    </location>
</feature>
<dbReference type="RefSeq" id="WP_016764609.1">
    <property type="nucleotide sequence ID" value="NZ_BCVB01000011.1"/>
</dbReference>
<dbReference type="HAMAP" id="MF_02077">
    <property type="entry name" value="Amj_flippase"/>
    <property type="match status" value="1"/>
</dbReference>
<dbReference type="GO" id="GO:0071555">
    <property type="term" value="P:cell wall organization"/>
    <property type="evidence" value="ECO:0007669"/>
    <property type="project" value="UniProtKB-KW"/>
</dbReference>
<organism evidence="2 3">
    <name type="scientific">Priestia megaterium (strain ATCC 14581 / DSM 32 / CCUG 1817 / JCM 2506 / NBRC 15308 / NCIMB 9376 / NCTC 10342 / NRRL B-14308 / VKM B-512 / Ford 19)</name>
    <name type="common">Bacillus megaterium</name>
    <dbReference type="NCBI Taxonomy" id="1348623"/>
    <lineage>
        <taxon>Bacteria</taxon>
        <taxon>Bacillati</taxon>
        <taxon>Bacillota</taxon>
        <taxon>Bacilli</taxon>
        <taxon>Bacillales</taxon>
        <taxon>Bacillaceae</taxon>
        <taxon>Priestia</taxon>
    </lineage>
</organism>
<dbReference type="Pfam" id="PF10997">
    <property type="entry name" value="Amj"/>
    <property type="match status" value="1"/>
</dbReference>
<evidence type="ECO:0000256" key="1">
    <source>
        <dbReference type="HAMAP-Rule" id="MF_02077"/>
    </source>
</evidence>